<sequence>MSMSDSDSSGGGEYKNLRQVTRDLTVHSVVNCGVLGERVIMCWKLTQYWQDFITSRHDDGGRLLTL</sequence>
<gene>
    <name evidence="1" type="ORF">HPP92_013012</name>
</gene>
<protein>
    <submittedName>
        <fullName evidence="1">Uncharacterized protein</fullName>
    </submittedName>
</protein>
<name>A0A835UY80_VANPL</name>
<keyword evidence="2" id="KW-1185">Reference proteome</keyword>
<proteinExistence type="predicted"/>
<dbReference type="Proteomes" id="UP000636800">
    <property type="component" value="Chromosome 6"/>
</dbReference>
<evidence type="ECO:0000313" key="1">
    <source>
        <dbReference type="EMBL" id="KAG0476171.1"/>
    </source>
</evidence>
<reference evidence="1 2" key="1">
    <citation type="journal article" date="2020" name="Nat. Food">
        <title>A phased Vanilla planifolia genome enables genetic improvement of flavour and production.</title>
        <authorList>
            <person name="Hasing T."/>
            <person name="Tang H."/>
            <person name="Brym M."/>
            <person name="Khazi F."/>
            <person name="Huang T."/>
            <person name="Chambers A.H."/>
        </authorList>
    </citation>
    <scope>NUCLEOTIDE SEQUENCE [LARGE SCALE GENOMIC DNA]</scope>
    <source>
        <tissue evidence="1">Leaf</tissue>
    </source>
</reference>
<dbReference type="EMBL" id="JADCNL010000006">
    <property type="protein sequence ID" value="KAG0476171.1"/>
    <property type="molecule type" value="Genomic_DNA"/>
</dbReference>
<organism evidence="1 2">
    <name type="scientific">Vanilla planifolia</name>
    <name type="common">Vanilla</name>
    <dbReference type="NCBI Taxonomy" id="51239"/>
    <lineage>
        <taxon>Eukaryota</taxon>
        <taxon>Viridiplantae</taxon>
        <taxon>Streptophyta</taxon>
        <taxon>Embryophyta</taxon>
        <taxon>Tracheophyta</taxon>
        <taxon>Spermatophyta</taxon>
        <taxon>Magnoliopsida</taxon>
        <taxon>Liliopsida</taxon>
        <taxon>Asparagales</taxon>
        <taxon>Orchidaceae</taxon>
        <taxon>Vanilloideae</taxon>
        <taxon>Vanilleae</taxon>
        <taxon>Vanilla</taxon>
    </lineage>
</organism>
<dbReference type="OrthoDB" id="689315at2759"/>
<accession>A0A835UY80</accession>
<evidence type="ECO:0000313" key="2">
    <source>
        <dbReference type="Proteomes" id="UP000636800"/>
    </source>
</evidence>
<dbReference type="AlphaFoldDB" id="A0A835UY80"/>
<comment type="caution">
    <text evidence="1">The sequence shown here is derived from an EMBL/GenBank/DDBJ whole genome shotgun (WGS) entry which is preliminary data.</text>
</comment>